<gene>
    <name evidence="1" type="ORF">MKW98_013928</name>
</gene>
<protein>
    <recommendedName>
        <fullName evidence="3">Ubiquitin carboxyl-terminal hydrolase</fullName>
    </recommendedName>
</protein>
<dbReference type="AlphaFoldDB" id="A0AAD4SFK5"/>
<organism evidence="1 2">
    <name type="scientific">Papaver atlanticum</name>
    <dbReference type="NCBI Taxonomy" id="357466"/>
    <lineage>
        <taxon>Eukaryota</taxon>
        <taxon>Viridiplantae</taxon>
        <taxon>Streptophyta</taxon>
        <taxon>Embryophyta</taxon>
        <taxon>Tracheophyta</taxon>
        <taxon>Spermatophyta</taxon>
        <taxon>Magnoliopsida</taxon>
        <taxon>Ranunculales</taxon>
        <taxon>Papaveraceae</taxon>
        <taxon>Papaveroideae</taxon>
        <taxon>Papaver</taxon>
    </lineage>
</organism>
<accession>A0AAD4SFK5</accession>
<evidence type="ECO:0008006" key="3">
    <source>
        <dbReference type="Google" id="ProtNLM"/>
    </source>
</evidence>
<evidence type="ECO:0000313" key="2">
    <source>
        <dbReference type="Proteomes" id="UP001202328"/>
    </source>
</evidence>
<proteinExistence type="predicted"/>
<evidence type="ECO:0000313" key="1">
    <source>
        <dbReference type="EMBL" id="KAI3901813.1"/>
    </source>
</evidence>
<comment type="caution">
    <text evidence="1">The sequence shown here is derived from an EMBL/GenBank/DDBJ whole genome shotgun (WGS) entry which is preliminary data.</text>
</comment>
<reference evidence="1" key="1">
    <citation type="submission" date="2022-04" db="EMBL/GenBank/DDBJ databases">
        <title>A functionally conserved STORR gene fusion in Papaver species that diverged 16.8 million years ago.</title>
        <authorList>
            <person name="Catania T."/>
        </authorList>
    </citation>
    <scope>NUCLEOTIDE SEQUENCE</scope>
    <source>
        <strain evidence="1">S-188037</strain>
    </source>
</reference>
<sequence>MFEPVLNNFTPEIPNSVSGTPRREDAQEFLCFVMDQMHDELLKPFGQVSNTGSWFGVVESIITSTWIEMWGTLRENASRLSLLKTTPTPSLSACNASSSSLDGGIYILKLKHKQVGKVLLKEADKKKKCRYICKQFLEDVATLQPLSTVWAHVQHYHIV</sequence>
<dbReference type="EMBL" id="JAJJMB010011506">
    <property type="protein sequence ID" value="KAI3901813.1"/>
    <property type="molecule type" value="Genomic_DNA"/>
</dbReference>
<name>A0AAD4SFK5_9MAGN</name>
<dbReference type="Proteomes" id="UP001202328">
    <property type="component" value="Unassembled WGS sequence"/>
</dbReference>
<keyword evidence="2" id="KW-1185">Reference proteome</keyword>